<name>A0A7Z7BJF2_9BURK</name>
<comment type="caution">
    <text evidence="1">The sequence shown here is derived from an EMBL/GenBank/DDBJ whole genome shotgun (WGS) entry which is preliminary data.</text>
</comment>
<organism evidence="1 2">
    <name type="scientific">Paraburkholderia steynii</name>
    <dbReference type="NCBI Taxonomy" id="1245441"/>
    <lineage>
        <taxon>Bacteria</taxon>
        <taxon>Pseudomonadati</taxon>
        <taxon>Pseudomonadota</taxon>
        <taxon>Betaproteobacteria</taxon>
        <taxon>Burkholderiales</taxon>
        <taxon>Burkholderiaceae</taxon>
        <taxon>Paraburkholderia</taxon>
    </lineage>
</organism>
<reference evidence="1" key="1">
    <citation type="submission" date="2016-10" db="EMBL/GenBank/DDBJ databases">
        <authorList>
            <person name="Varghese N."/>
            <person name="Submissions S."/>
        </authorList>
    </citation>
    <scope>NUCLEOTIDE SEQUENCE [LARGE SCALE GENOMIC DNA]</scope>
    <source>
        <strain evidence="1">YR281</strain>
    </source>
</reference>
<dbReference type="EMBL" id="FNDI01000045">
    <property type="protein sequence ID" value="SDJ36643.1"/>
    <property type="molecule type" value="Genomic_DNA"/>
</dbReference>
<evidence type="ECO:0000313" key="1">
    <source>
        <dbReference type="EMBL" id="SDJ36643.1"/>
    </source>
</evidence>
<accession>A0A7Z7BJF2</accession>
<evidence type="ECO:0000313" key="2">
    <source>
        <dbReference type="Proteomes" id="UP000198900"/>
    </source>
</evidence>
<protein>
    <submittedName>
        <fullName evidence="1">Uncharacterized protein</fullName>
    </submittedName>
</protein>
<sequence>MTTEQVKSTAFVVKTAKLFKQPIIRTINVLVVVLRGVYSSAIDHASPYIEVGTKPGEDGRQVACMMLADGKIALTLSAIYSAKTPNESAFYVLWAFDDATCLTRYPVNDYLDERMYVAHAVACHIQILTQEEIRAWREIAHAAEYMRIFDERYIHDGEI</sequence>
<dbReference type="Proteomes" id="UP000198900">
    <property type="component" value="Unassembled WGS sequence"/>
</dbReference>
<gene>
    <name evidence="1" type="ORF">SAMN04487926_14539</name>
</gene>
<proteinExistence type="predicted"/>
<dbReference type="AlphaFoldDB" id="A0A7Z7BJF2"/>
<keyword evidence="2" id="KW-1185">Reference proteome</keyword>